<evidence type="ECO:0000313" key="5">
    <source>
        <dbReference type="Proteomes" id="UP001152797"/>
    </source>
</evidence>
<dbReference type="AlphaFoldDB" id="A0A9P1G9Z2"/>
<dbReference type="InterPro" id="IPR053201">
    <property type="entry name" value="Flavunoidine_N-MTase"/>
</dbReference>
<evidence type="ECO:0000313" key="3">
    <source>
        <dbReference type="EMBL" id="CAL1156460.1"/>
    </source>
</evidence>
<name>A0A9P1G9Z2_9DINO</name>
<dbReference type="PANTHER" id="PTHR12350:SF19">
    <property type="entry name" value="SET DOMAIN-CONTAINING PROTEIN"/>
    <property type="match status" value="1"/>
</dbReference>
<dbReference type="PANTHER" id="PTHR12350">
    <property type="entry name" value="HISTONE-LYSINE N-METHYLTRANSFERASE-RELATED"/>
    <property type="match status" value="1"/>
</dbReference>
<protein>
    <submittedName>
        <fullName evidence="4">SET domain-containing protein</fullName>
    </submittedName>
</protein>
<dbReference type="OrthoDB" id="5984008at2759"/>
<evidence type="ECO:0000313" key="4">
    <source>
        <dbReference type="EMBL" id="CAL4790397.1"/>
    </source>
</evidence>
<comment type="caution">
    <text evidence="2">The sequence shown here is derived from an EMBL/GenBank/DDBJ whole genome shotgun (WGS) entry which is preliminary data.</text>
</comment>
<evidence type="ECO:0000313" key="2">
    <source>
        <dbReference type="EMBL" id="CAI4003085.1"/>
    </source>
</evidence>
<evidence type="ECO:0000259" key="1">
    <source>
        <dbReference type="PROSITE" id="PS50280"/>
    </source>
</evidence>
<dbReference type="SUPFAM" id="SSF82199">
    <property type="entry name" value="SET domain"/>
    <property type="match status" value="1"/>
</dbReference>
<reference evidence="3" key="2">
    <citation type="submission" date="2024-04" db="EMBL/GenBank/DDBJ databases">
        <authorList>
            <person name="Chen Y."/>
            <person name="Shah S."/>
            <person name="Dougan E. K."/>
            <person name="Thang M."/>
            <person name="Chan C."/>
        </authorList>
    </citation>
    <scope>NUCLEOTIDE SEQUENCE [LARGE SCALE GENOMIC DNA]</scope>
</reference>
<dbReference type="Pfam" id="PF00856">
    <property type="entry name" value="SET"/>
    <property type="match status" value="1"/>
</dbReference>
<feature type="domain" description="SET" evidence="1">
    <location>
        <begin position="66"/>
        <end position="173"/>
    </location>
</feature>
<organism evidence="2">
    <name type="scientific">Cladocopium goreaui</name>
    <dbReference type="NCBI Taxonomy" id="2562237"/>
    <lineage>
        <taxon>Eukaryota</taxon>
        <taxon>Sar</taxon>
        <taxon>Alveolata</taxon>
        <taxon>Dinophyceae</taxon>
        <taxon>Suessiales</taxon>
        <taxon>Symbiodiniaceae</taxon>
        <taxon>Cladocopium</taxon>
    </lineage>
</organism>
<dbReference type="PROSITE" id="PS50280">
    <property type="entry name" value="SET"/>
    <property type="match status" value="1"/>
</dbReference>
<dbReference type="InterPro" id="IPR001214">
    <property type="entry name" value="SET_dom"/>
</dbReference>
<dbReference type="EMBL" id="CAMXCT030003212">
    <property type="protein sequence ID" value="CAL4790397.1"/>
    <property type="molecule type" value="Genomic_DNA"/>
</dbReference>
<dbReference type="Gene3D" id="2.170.270.10">
    <property type="entry name" value="SET domain"/>
    <property type="match status" value="1"/>
</dbReference>
<sequence length="224" mass="25261">MLQCQRAKDQRHPIVSMYTSARRTAKLQGEHLRSKLLSLAMVFRVLCRVGQRQSALEVVDGGFVAPKLKTLEDPMVGKHLVTSETVARSEVLFKVDLTVEDGRLLRDPNMYSLQVSEHQHLDLQKVPDDKGGIARFLSHLDEPNLKPVITDESVTFSAVRKLEPGEELGFHYCTTEWSMASPFECAKDGQSIQGFVYLDAETQDILKKKELLAAHIQRMASKLE</sequence>
<reference evidence="2" key="1">
    <citation type="submission" date="2022-10" db="EMBL/GenBank/DDBJ databases">
        <authorList>
            <person name="Chen Y."/>
            <person name="Dougan E. K."/>
            <person name="Chan C."/>
            <person name="Rhodes N."/>
            <person name="Thang M."/>
        </authorList>
    </citation>
    <scope>NUCLEOTIDE SEQUENCE</scope>
</reference>
<accession>A0A9P1G9Z2</accession>
<gene>
    <name evidence="2" type="ORF">C1SCF055_LOCUS28981</name>
</gene>
<keyword evidence="5" id="KW-1185">Reference proteome</keyword>
<proteinExistence type="predicted"/>
<dbReference type="EMBL" id="CAMXCT020003212">
    <property type="protein sequence ID" value="CAL1156460.1"/>
    <property type="molecule type" value="Genomic_DNA"/>
</dbReference>
<dbReference type="Proteomes" id="UP001152797">
    <property type="component" value="Unassembled WGS sequence"/>
</dbReference>
<dbReference type="EMBL" id="CAMXCT010003212">
    <property type="protein sequence ID" value="CAI4003085.1"/>
    <property type="molecule type" value="Genomic_DNA"/>
</dbReference>
<dbReference type="InterPro" id="IPR046341">
    <property type="entry name" value="SET_dom_sf"/>
</dbReference>